<protein>
    <submittedName>
        <fullName evidence="3">Uncharacterized protein</fullName>
    </submittedName>
</protein>
<gene>
    <name evidence="3" type="ORF">HUT08_12945</name>
</gene>
<evidence type="ECO:0000256" key="2">
    <source>
        <dbReference type="SAM" id="Phobius"/>
    </source>
</evidence>
<feature type="compositionally biased region" description="Basic and acidic residues" evidence="1">
    <location>
        <begin position="104"/>
        <end position="119"/>
    </location>
</feature>
<dbReference type="AlphaFoldDB" id="A0A7H8N744"/>
<sequence>MNIQSMAPTTGFPTGSASDAVVELAIKRDHLVGIAPFVAGLAVVAVLILAVVYGLRRRDREPPPPQEPQRRSGAWETSDEHRSGHCPPDHGPGHQEGEEIGYETQHRVPDEVPKSDGRHRMMPYEFKDHGNEGTRPAREGEYTGRRRRK</sequence>
<evidence type="ECO:0000313" key="3">
    <source>
        <dbReference type="EMBL" id="QKW50301.1"/>
    </source>
</evidence>
<keyword evidence="2" id="KW-0472">Membrane</keyword>
<feature type="compositionally biased region" description="Basic and acidic residues" evidence="1">
    <location>
        <begin position="78"/>
        <end position="97"/>
    </location>
</feature>
<dbReference type="Proteomes" id="UP000509303">
    <property type="component" value="Chromosome"/>
</dbReference>
<organism evidence="3 4">
    <name type="scientific">Streptomyces buecherae</name>
    <dbReference type="NCBI Taxonomy" id="2763006"/>
    <lineage>
        <taxon>Bacteria</taxon>
        <taxon>Bacillati</taxon>
        <taxon>Actinomycetota</taxon>
        <taxon>Actinomycetes</taxon>
        <taxon>Kitasatosporales</taxon>
        <taxon>Streptomycetaceae</taxon>
        <taxon>Streptomyces</taxon>
    </lineage>
</organism>
<feature type="region of interest" description="Disordered" evidence="1">
    <location>
        <begin position="55"/>
        <end position="149"/>
    </location>
</feature>
<feature type="compositionally biased region" description="Basic and acidic residues" evidence="1">
    <location>
        <begin position="125"/>
        <end position="149"/>
    </location>
</feature>
<feature type="transmembrane region" description="Helical" evidence="2">
    <location>
        <begin position="34"/>
        <end position="55"/>
    </location>
</feature>
<name>A0A7H8N744_9ACTN</name>
<evidence type="ECO:0000256" key="1">
    <source>
        <dbReference type="SAM" id="MobiDB-lite"/>
    </source>
</evidence>
<dbReference type="InterPro" id="IPR045513">
    <property type="entry name" value="DUF6479"/>
</dbReference>
<keyword evidence="4" id="KW-1185">Reference proteome</keyword>
<accession>A0A7H8N744</accession>
<keyword evidence="2" id="KW-0812">Transmembrane</keyword>
<dbReference type="RefSeq" id="WP_176162036.1">
    <property type="nucleotide sequence ID" value="NZ_CP054929.1"/>
</dbReference>
<dbReference type="Pfam" id="PF20087">
    <property type="entry name" value="DUF6479"/>
    <property type="match status" value="1"/>
</dbReference>
<proteinExistence type="predicted"/>
<reference evidence="3 4" key="1">
    <citation type="submission" date="2020-06" db="EMBL/GenBank/DDBJ databases">
        <title>Genome mining for natural products.</title>
        <authorList>
            <person name="Zhang B."/>
            <person name="Shi J."/>
            <person name="Ge H."/>
        </authorList>
    </citation>
    <scope>NUCLEOTIDE SEQUENCE [LARGE SCALE GENOMIC DNA]</scope>
    <source>
        <strain evidence="3 4">NA00687</strain>
    </source>
</reference>
<evidence type="ECO:0000313" key="4">
    <source>
        <dbReference type="Proteomes" id="UP000509303"/>
    </source>
</evidence>
<dbReference type="EMBL" id="CP054929">
    <property type="protein sequence ID" value="QKW50301.1"/>
    <property type="molecule type" value="Genomic_DNA"/>
</dbReference>
<keyword evidence="2" id="KW-1133">Transmembrane helix</keyword>